<name>A0A6B8KCC7_9HYPH</name>
<keyword evidence="4" id="KW-1133">Transmembrane helix</keyword>
<keyword evidence="2" id="KW-0270">Exopolysaccharide synthesis</keyword>
<comment type="similarity">
    <text evidence="1">Belongs to the bacterial sugar transferase family.</text>
</comment>
<keyword evidence="4" id="KW-0812">Transmembrane</keyword>
<proteinExistence type="inferred from homology"/>
<reference evidence="6 7" key="1">
    <citation type="submission" date="2019-11" db="EMBL/GenBank/DDBJ databases">
        <title>The genome sequence of Methylocystis heyeri.</title>
        <authorList>
            <person name="Oshkin I.Y."/>
            <person name="Miroshnikov K."/>
            <person name="Dedysh S.N."/>
        </authorList>
    </citation>
    <scope>NUCLEOTIDE SEQUENCE [LARGE SCALE GENOMIC DNA]</scope>
    <source>
        <strain evidence="6 7">H2</strain>
    </source>
</reference>
<keyword evidence="6" id="KW-0808">Transferase</keyword>
<dbReference type="Pfam" id="PF02397">
    <property type="entry name" value="Bac_transf"/>
    <property type="match status" value="1"/>
</dbReference>
<feature type="compositionally biased region" description="Basic and acidic residues" evidence="3">
    <location>
        <begin position="493"/>
        <end position="510"/>
    </location>
</feature>
<organism evidence="6 7">
    <name type="scientific">Methylocystis heyeri</name>
    <dbReference type="NCBI Taxonomy" id="391905"/>
    <lineage>
        <taxon>Bacteria</taxon>
        <taxon>Pseudomonadati</taxon>
        <taxon>Pseudomonadota</taxon>
        <taxon>Alphaproteobacteria</taxon>
        <taxon>Hyphomicrobiales</taxon>
        <taxon>Methylocystaceae</taxon>
        <taxon>Methylocystis</taxon>
    </lineage>
</organism>
<dbReference type="PANTHER" id="PTHR30576:SF8">
    <property type="entry name" value="UNDECAPRENYL-PHOSPHATE GALACTOSE PHOSPHOTRANSFERASE"/>
    <property type="match status" value="1"/>
</dbReference>
<keyword evidence="7" id="KW-1185">Reference proteome</keyword>
<feature type="transmembrane region" description="Helical" evidence="4">
    <location>
        <begin position="82"/>
        <end position="106"/>
    </location>
</feature>
<feature type="region of interest" description="Disordered" evidence="3">
    <location>
        <begin position="486"/>
        <end position="510"/>
    </location>
</feature>
<feature type="transmembrane region" description="Helical" evidence="4">
    <location>
        <begin position="52"/>
        <end position="70"/>
    </location>
</feature>
<evidence type="ECO:0000313" key="6">
    <source>
        <dbReference type="EMBL" id="QGM45232.1"/>
    </source>
</evidence>
<evidence type="ECO:0000313" key="7">
    <source>
        <dbReference type="Proteomes" id="UP000309061"/>
    </source>
</evidence>
<evidence type="ECO:0000256" key="4">
    <source>
        <dbReference type="SAM" id="Phobius"/>
    </source>
</evidence>
<evidence type="ECO:0000256" key="2">
    <source>
        <dbReference type="ARBA" id="ARBA00023169"/>
    </source>
</evidence>
<dbReference type="InterPro" id="IPR003362">
    <property type="entry name" value="Bact_transf"/>
</dbReference>
<dbReference type="Proteomes" id="UP000309061">
    <property type="component" value="Chromosome"/>
</dbReference>
<feature type="transmembrane region" description="Helical" evidence="4">
    <location>
        <begin position="299"/>
        <end position="322"/>
    </location>
</feature>
<dbReference type="PANTHER" id="PTHR30576">
    <property type="entry name" value="COLANIC BIOSYNTHESIS UDP-GLUCOSE LIPID CARRIER TRANSFERASE"/>
    <property type="match status" value="1"/>
</dbReference>
<feature type="domain" description="Bacterial sugar transferase" evidence="5">
    <location>
        <begin position="294"/>
        <end position="463"/>
    </location>
</feature>
<protein>
    <submittedName>
        <fullName evidence="6">Sugar transferase</fullName>
    </submittedName>
</protein>
<keyword evidence="4" id="KW-0472">Membrane</keyword>
<dbReference type="EMBL" id="CP046052">
    <property type="protein sequence ID" value="QGM45232.1"/>
    <property type="molecule type" value="Genomic_DNA"/>
</dbReference>
<feature type="transmembrane region" description="Helical" evidence="4">
    <location>
        <begin position="118"/>
        <end position="139"/>
    </location>
</feature>
<dbReference type="Gene3D" id="3.40.50.720">
    <property type="entry name" value="NAD(P)-binding Rossmann-like Domain"/>
    <property type="match status" value="1"/>
</dbReference>
<dbReference type="GO" id="GO:0016780">
    <property type="term" value="F:phosphotransferase activity, for other substituted phosphate groups"/>
    <property type="evidence" value="ECO:0007669"/>
    <property type="project" value="TreeGrafter"/>
</dbReference>
<gene>
    <name evidence="6" type="ORF">H2LOC_005725</name>
</gene>
<evidence type="ECO:0000259" key="5">
    <source>
        <dbReference type="Pfam" id="PF02397"/>
    </source>
</evidence>
<evidence type="ECO:0000256" key="3">
    <source>
        <dbReference type="SAM" id="MobiDB-lite"/>
    </source>
</evidence>
<dbReference type="KEGG" id="mhey:H2LOC_005725"/>
<dbReference type="OrthoDB" id="9808602at2"/>
<accession>A0A6B8KCC7</accession>
<dbReference type="AlphaFoldDB" id="A0A6B8KCC7"/>
<dbReference type="GO" id="GO:0000271">
    <property type="term" value="P:polysaccharide biosynthetic process"/>
    <property type="evidence" value="ECO:0007669"/>
    <property type="project" value="UniProtKB-KW"/>
</dbReference>
<evidence type="ECO:0000256" key="1">
    <source>
        <dbReference type="ARBA" id="ARBA00006464"/>
    </source>
</evidence>
<sequence length="510" mass="55940">MGLDFPASRLTAPPRLSSFDLSWVVAAPFIALALRDPGLLDTGNFPNELAPGYQYALVTIVCALVAFRLFRVSDGVSHFFSVHDVLAVCAAVATTATSSGIILFIFTRLEGIPRSMPLIYALVLGSGMIFSRTLARVLYNEAWSEADKIAEEIWPQHMRHVILIGVDRFAATAIKLLDLQQPRTTRVVGALDVREAFHGRTIAGVKIIGHVDEIAEVFDEYAVHGVEIDEIWLADGATSLSHAGVERMRDWCAGRGLKFARVSEALNLAVRPNYSKPRANRTGAVVPGEYFKTKRLIDLAGASTLLILLLPLALLTACLVLFDVGAPVFFWQQRIGQNGRKFLLYKFRTYRAPFDKSGARIPGDLRLSRLGRAVRAARLDEIPQLLNVLVGDMSLIGPRPLLSADQPGDPRPRLSVKPGITGWAQINGGTFITPAQKDALDVWYIRHASLRLDTKIAVSTLLFTLVGEKINHTALEEAMSWSESNTGLPAMSLEHDPTSAEVDTLERRSA</sequence>